<dbReference type="Proteomes" id="UP000028653">
    <property type="component" value="Unassembled WGS sequence"/>
</dbReference>
<accession>A0A085G1B4</accession>
<dbReference type="InterPro" id="IPR009962">
    <property type="entry name" value="DUF1488"/>
</dbReference>
<evidence type="ECO:0000313" key="1">
    <source>
        <dbReference type="EMBL" id="KFC77509.1"/>
    </source>
</evidence>
<dbReference type="AlphaFoldDB" id="A0A085G1B4"/>
<proteinExistence type="predicted"/>
<comment type="caution">
    <text evidence="1">The sequence shown here is derived from an EMBL/GenBank/DDBJ whole genome shotgun (WGS) entry which is preliminary data.</text>
</comment>
<evidence type="ECO:0008006" key="3">
    <source>
        <dbReference type="Google" id="ProtNLM"/>
    </source>
</evidence>
<dbReference type="RefSeq" id="WP_034498983.1">
    <property type="nucleotide sequence ID" value="NZ_JMPI01000064.1"/>
</dbReference>
<dbReference type="SUPFAM" id="SSF160272">
    <property type="entry name" value="Shew3726-like"/>
    <property type="match status" value="1"/>
</dbReference>
<name>A0A085G1B4_9ENTR</name>
<dbReference type="STRING" id="1006004.GBAG_3744"/>
<dbReference type="InterPro" id="IPR036692">
    <property type="entry name" value="Shew3726-like_sf"/>
</dbReference>
<dbReference type="Pfam" id="PF07369">
    <property type="entry name" value="DUF1488"/>
    <property type="match status" value="1"/>
</dbReference>
<evidence type="ECO:0000313" key="2">
    <source>
        <dbReference type="Proteomes" id="UP000028653"/>
    </source>
</evidence>
<protein>
    <recommendedName>
        <fullName evidence="3">DUF1488 domain-containing protein</fullName>
    </recommendedName>
</protein>
<sequence>MNQAIQFPDREWWDDQLQAICFPAVVNGFQVMCGISGKIIASRYGGDNKESWLEHFRLHRLDLEEEAEAMIAEGEDDDQGWVWLS</sequence>
<dbReference type="OrthoDB" id="6465020at2"/>
<dbReference type="eggNOG" id="ENOG50331AY">
    <property type="taxonomic scope" value="Bacteria"/>
</dbReference>
<keyword evidence="2" id="KW-1185">Reference proteome</keyword>
<gene>
    <name evidence="1" type="ORF">GBAG_3744</name>
</gene>
<organism evidence="1 2">
    <name type="scientific">Buttiauxella agrestis ATCC 33320</name>
    <dbReference type="NCBI Taxonomy" id="1006004"/>
    <lineage>
        <taxon>Bacteria</taxon>
        <taxon>Pseudomonadati</taxon>
        <taxon>Pseudomonadota</taxon>
        <taxon>Gammaproteobacteria</taxon>
        <taxon>Enterobacterales</taxon>
        <taxon>Enterobacteriaceae</taxon>
        <taxon>Buttiauxella</taxon>
    </lineage>
</organism>
<dbReference type="Gene3D" id="3.30.160.140">
    <property type="entry name" value="Shew3726-like"/>
    <property type="match status" value="1"/>
</dbReference>
<dbReference type="EMBL" id="JMPI01000064">
    <property type="protein sequence ID" value="KFC77509.1"/>
    <property type="molecule type" value="Genomic_DNA"/>
</dbReference>
<reference evidence="1 2" key="1">
    <citation type="submission" date="2014-05" db="EMBL/GenBank/DDBJ databases">
        <title>ATOL: Assembling a taxonomically balanced genome-scale reconstruction of the evolutionary history of the Enterobacteriaceae.</title>
        <authorList>
            <person name="Plunkett G.III."/>
            <person name="Neeno-Eckwall E.C."/>
            <person name="Glasner J.D."/>
            <person name="Perna N.T."/>
        </authorList>
    </citation>
    <scope>NUCLEOTIDE SEQUENCE [LARGE SCALE GENOMIC DNA]</scope>
    <source>
        <strain evidence="1 2">ATCC 33320</strain>
    </source>
</reference>